<dbReference type="EMBL" id="QVIG01000001">
    <property type="protein sequence ID" value="RGD60756.1"/>
    <property type="molecule type" value="Genomic_DNA"/>
</dbReference>
<dbReference type="PANTHER" id="PTHR46825:SF9">
    <property type="entry name" value="BETA-LACTAMASE-RELATED DOMAIN-CONTAINING PROTEIN"/>
    <property type="match status" value="1"/>
</dbReference>
<keyword evidence="5" id="KW-0378">Hydrolase</keyword>
<feature type="transmembrane region" description="Helical" evidence="2">
    <location>
        <begin position="617"/>
        <end position="640"/>
    </location>
</feature>
<organism evidence="5 6">
    <name type="scientific">Kitasatospora xanthocidica</name>
    <dbReference type="NCBI Taxonomy" id="83382"/>
    <lineage>
        <taxon>Bacteria</taxon>
        <taxon>Bacillati</taxon>
        <taxon>Actinomycetota</taxon>
        <taxon>Actinomycetes</taxon>
        <taxon>Kitasatosporales</taxon>
        <taxon>Streptomycetaceae</taxon>
        <taxon>Kitasatospora</taxon>
    </lineage>
</organism>
<feature type="chain" id="PRO_5016903087" evidence="3">
    <location>
        <begin position="34"/>
        <end position="683"/>
    </location>
</feature>
<evidence type="ECO:0000256" key="2">
    <source>
        <dbReference type="SAM" id="Phobius"/>
    </source>
</evidence>
<dbReference type="AlphaFoldDB" id="A0A372ZY05"/>
<reference evidence="5 6" key="1">
    <citation type="submission" date="2018-08" db="EMBL/GenBank/DDBJ databases">
        <title>Diversity &amp; Physiological Properties of Lignin-Decomposing Actinobacteria from Soil.</title>
        <authorList>
            <person name="Roh S.G."/>
            <person name="Kim S.B."/>
        </authorList>
    </citation>
    <scope>NUCLEOTIDE SEQUENCE [LARGE SCALE GENOMIC DNA]</scope>
    <source>
        <strain evidence="5 6">MMS17-GH009</strain>
    </source>
</reference>
<dbReference type="Gene3D" id="3.40.710.10">
    <property type="entry name" value="DD-peptidase/beta-lactamase superfamily"/>
    <property type="match status" value="1"/>
</dbReference>
<comment type="caution">
    <text evidence="5">The sequence shown here is derived from an EMBL/GenBank/DDBJ whole genome shotgun (WGS) entry which is preliminary data.</text>
</comment>
<evidence type="ECO:0000313" key="6">
    <source>
        <dbReference type="Proteomes" id="UP000263377"/>
    </source>
</evidence>
<feature type="transmembrane region" description="Helical" evidence="2">
    <location>
        <begin position="578"/>
        <end position="597"/>
    </location>
</feature>
<gene>
    <name evidence="5" type="ORF">DR950_25940</name>
</gene>
<dbReference type="PANTHER" id="PTHR46825">
    <property type="entry name" value="D-ALANYL-D-ALANINE-CARBOXYPEPTIDASE/ENDOPEPTIDASE AMPH"/>
    <property type="match status" value="1"/>
</dbReference>
<dbReference type="InterPro" id="IPR050491">
    <property type="entry name" value="AmpC-like"/>
</dbReference>
<feature type="transmembrane region" description="Helical" evidence="2">
    <location>
        <begin position="542"/>
        <end position="566"/>
    </location>
</feature>
<dbReference type="RefSeq" id="WP_117488934.1">
    <property type="nucleotide sequence ID" value="NZ_QVIG01000001.1"/>
</dbReference>
<feature type="transmembrane region" description="Helical" evidence="2">
    <location>
        <begin position="652"/>
        <end position="671"/>
    </location>
</feature>
<dbReference type="SUPFAM" id="SSF56601">
    <property type="entry name" value="beta-lactamase/transpeptidase-like"/>
    <property type="match status" value="1"/>
</dbReference>
<evidence type="ECO:0000313" key="5">
    <source>
        <dbReference type="EMBL" id="RGD60756.1"/>
    </source>
</evidence>
<name>A0A372ZY05_9ACTN</name>
<keyword evidence="3" id="KW-0732">Signal</keyword>
<proteinExistence type="predicted"/>
<sequence>MSERFAAGPPLVRLVLVLAALGLFLHGLTPAHAAGRASGTGAPTAGSGAPTTRTGVPTAGSGAPPSPADPVQVRALFDELLPRLLAEHRIPGAAVTVVAGGREVFSGGYGVADTRTNRPVDPARTAFFMGSDAKVFTAVAVLQQVAAGKLDLGTDVNRYLTAFKVRDGYPGRPVTVENLLTHTAGFDDSFMGLAQAGPARVEGLGASLAAHQPDRVRAPGTAAAYDNYGVALAGYLVETVSGQPFDQYVSQHVLQPLGMDRTTFSQPHPAAIDADLARGHRPEGDGQTGTAGLYGPWTPTGAAAVTTADDMAKLLLALLPQGGPDARRILDPATAERLLARHYGPDPRLPGLAYLLEQRTHGSEQLLVKDGDVPGFHSNLALLPQRGLGLYVTLNGDGTDASGGWATQQVLTAFLDRFLPAPPAAATAPLTGGLDAYAGDYRSTRTSHADLTRAAALMASLHVTAEHGRLTVTGPVTRDPEAAETHWEQLEPGLFQQVGGTARIAFQRAADGTLTLLTDADPTIAYQRLAWYQAPGPHQAVAVGSLAVLALTLLGWPVAAAVRLARRRGRADRPAVRLLGWTTGALLLAATGCFALLTADANALNQTLFLGDSPLLTVVPVLVVTALALSPVMALCTVLAWRGRWWNLFGRLHYTGLTLAVLLFLVLAGAYDLTGTGALDLLG</sequence>
<keyword evidence="6" id="KW-1185">Reference proteome</keyword>
<dbReference type="Proteomes" id="UP000263377">
    <property type="component" value="Unassembled WGS sequence"/>
</dbReference>
<dbReference type="InterPro" id="IPR001466">
    <property type="entry name" value="Beta-lactam-related"/>
</dbReference>
<dbReference type="Pfam" id="PF00144">
    <property type="entry name" value="Beta-lactamase"/>
    <property type="match status" value="1"/>
</dbReference>
<feature type="region of interest" description="Disordered" evidence="1">
    <location>
        <begin position="34"/>
        <end position="68"/>
    </location>
</feature>
<feature type="compositionally biased region" description="Low complexity" evidence="1">
    <location>
        <begin position="34"/>
        <end position="63"/>
    </location>
</feature>
<dbReference type="GO" id="GO:0016787">
    <property type="term" value="F:hydrolase activity"/>
    <property type="evidence" value="ECO:0007669"/>
    <property type="project" value="UniProtKB-KW"/>
</dbReference>
<evidence type="ECO:0000256" key="1">
    <source>
        <dbReference type="SAM" id="MobiDB-lite"/>
    </source>
</evidence>
<evidence type="ECO:0000256" key="3">
    <source>
        <dbReference type="SAM" id="SignalP"/>
    </source>
</evidence>
<protein>
    <submittedName>
        <fullName evidence="5">Class A beta-lactamase-related serine hydrolase</fullName>
    </submittedName>
</protein>
<feature type="signal peptide" evidence="3">
    <location>
        <begin position="1"/>
        <end position="33"/>
    </location>
</feature>
<dbReference type="InterPro" id="IPR012338">
    <property type="entry name" value="Beta-lactam/transpept-like"/>
</dbReference>
<keyword evidence="2" id="KW-0472">Membrane</keyword>
<evidence type="ECO:0000259" key="4">
    <source>
        <dbReference type="Pfam" id="PF00144"/>
    </source>
</evidence>
<feature type="domain" description="Beta-lactamase-related" evidence="4">
    <location>
        <begin position="77"/>
        <end position="402"/>
    </location>
</feature>
<keyword evidence="2" id="KW-1133">Transmembrane helix</keyword>
<keyword evidence="2" id="KW-0812">Transmembrane</keyword>
<accession>A0A372ZY05</accession>